<proteinExistence type="predicted"/>
<protein>
    <submittedName>
        <fullName evidence="1">Uncharacterized protein</fullName>
    </submittedName>
</protein>
<accession>A0A829Q8K4</accession>
<comment type="caution">
    <text evidence="1">The sequence shown here is derived from an EMBL/GenBank/DDBJ whole genome shotgun (WGS) entry which is preliminary data.</text>
</comment>
<gene>
    <name evidence="1" type="ORF">I543_1595</name>
</gene>
<dbReference type="EMBL" id="JAOF01000001">
    <property type="protein sequence ID" value="EUA48881.1"/>
    <property type="molecule type" value="Genomic_DNA"/>
</dbReference>
<evidence type="ECO:0000313" key="1">
    <source>
        <dbReference type="EMBL" id="EUA48881.1"/>
    </source>
</evidence>
<sequence>MQFLLGTTMSHTCQCTGVLLLFDLVSFETTLMPGIDRFI</sequence>
<evidence type="ECO:0000313" key="2">
    <source>
        <dbReference type="Proteomes" id="UP000020103"/>
    </source>
</evidence>
<organism evidence="1 2">
    <name type="scientific">Mycobacteroides abscessus 21</name>
    <dbReference type="NCBI Taxonomy" id="1299324"/>
    <lineage>
        <taxon>Bacteria</taxon>
        <taxon>Bacillati</taxon>
        <taxon>Actinomycetota</taxon>
        <taxon>Actinomycetes</taxon>
        <taxon>Mycobacteriales</taxon>
        <taxon>Mycobacteriaceae</taxon>
        <taxon>Mycobacteroides</taxon>
        <taxon>Mycobacteroides abscessus</taxon>
    </lineage>
</organism>
<dbReference type="Proteomes" id="UP000020103">
    <property type="component" value="Unassembled WGS sequence"/>
</dbReference>
<dbReference type="AlphaFoldDB" id="A0A829Q8K4"/>
<name>A0A829Q8K4_9MYCO</name>
<reference evidence="1 2" key="1">
    <citation type="submission" date="2013-12" db="EMBL/GenBank/DDBJ databases">
        <authorList>
            <person name="Madinger N."/>
            <person name="Lenaerts A."/>
            <person name="Ordway D."/>
            <person name="DeGroote M.A."/>
            <person name="Parker T."/>
            <person name="Sizemore C."/>
            <person name="Tallon L.J."/>
            <person name="Sadzewicz L.K."/>
            <person name="Sengamalay N."/>
            <person name="Fraser C.M."/>
            <person name="Hine E."/>
            <person name="Shefchek K.A."/>
            <person name="Das S.P."/>
            <person name="Tettelin H."/>
        </authorList>
    </citation>
    <scope>NUCLEOTIDE SEQUENCE [LARGE SCALE GENOMIC DNA]</scope>
    <source>
        <strain evidence="1 2">21</strain>
    </source>
</reference>